<protein>
    <submittedName>
        <fullName evidence="1">Uncharacterized protein</fullName>
    </submittedName>
</protein>
<proteinExistence type="predicted"/>
<comment type="caution">
    <text evidence="1">The sequence shown here is derived from an EMBL/GenBank/DDBJ whole genome shotgun (WGS) entry which is preliminary data.</text>
</comment>
<evidence type="ECO:0000313" key="2">
    <source>
        <dbReference type="Proteomes" id="UP001558652"/>
    </source>
</evidence>
<evidence type="ECO:0000313" key="1">
    <source>
        <dbReference type="EMBL" id="KAL1129713.1"/>
    </source>
</evidence>
<keyword evidence="2" id="KW-1185">Reference proteome</keyword>
<dbReference type="Proteomes" id="UP001558652">
    <property type="component" value="Unassembled WGS sequence"/>
</dbReference>
<accession>A0ABD0Z0Q8</accession>
<reference evidence="1 2" key="1">
    <citation type="submission" date="2024-07" db="EMBL/GenBank/DDBJ databases">
        <title>Chromosome-level genome assembly of the water stick insect Ranatra chinensis (Heteroptera: Nepidae).</title>
        <authorList>
            <person name="Liu X."/>
        </authorList>
    </citation>
    <scope>NUCLEOTIDE SEQUENCE [LARGE SCALE GENOMIC DNA]</scope>
    <source>
        <strain evidence="1">Cailab_2021Rc</strain>
        <tissue evidence="1">Muscle</tissue>
    </source>
</reference>
<sequence length="217" mass="25352">METVQKVAWASSQARNHRTTRHYNVPIHIRNLISAKRRARFKRQRSCYPSDCRHFEDLAQELRNELSIFHAANYNTYVSSLSPKDQPLWTATKRLLNYHSILSPLLHQDNSWARSDEEKAEVFYYRISSIFQPFPDIDPVQTSQVYEFLDSPLPLALPPRSFTLSEISFIISHLPNRKSTGYDLITAPILKHFPRRALVFLTNIFNAVLRTTHFPLV</sequence>
<organism evidence="1 2">
    <name type="scientific">Ranatra chinensis</name>
    <dbReference type="NCBI Taxonomy" id="642074"/>
    <lineage>
        <taxon>Eukaryota</taxon>
        <taxon>Metazoa</taxon>
        <taxon>Ecdysozoa</taxon>
        <taxon>Arthropoda</taxon>
        <taxon>Hexapoda</taxon>
        <taxon>Insecta</taxon>
        <taxon>Pterygota</taxon>
        <taxon>Neoptera</taxon>
        <taxon>Paraneoptera</taxon>
        <taxon>Hemiptera</taxon>
        <taxon>Heteroptera</taxon>
        <taxon>Panheteroptera</taxon>
        <taxon>Nepomorpha</taxon>
        <taxon>Nepidae</taxon>
        <taxon>Ranatrinae</taxon>
        <taxon>Ranatra</taxon>
    </lineage>
</organism>
<gene>
    <name evidence="1" type="ORF">AAG570_012657</name>
</gene>
<dbReference type="AlphaFoldDB" id="A0ABD0Z0Q8"/>
<dbReference type="EMBL" id="JBFDAA010000008">
    <property type="protein sequence ID" value="KAL1129713.1"/>
    <property type="molecule type" value="Genomic_DNA"/>
</dbReference>
<name>A0ABD0Z0Q8_9HEMI</name>